<accession>A0ABU6K0Z8</accession>
<dbReference type="Gene3D" id="3.40.630.30">
    <property type="match status" value="1"/>
</dbReference>
<dbReference type="RefSeq" id="WP_327598418.1">
    <property type="nucleotide sequence ID" value="NZ_JAYXHS010000001.1"/>
</dbReference>
<keyword evidence="2" id="KW-0012">Acyltransferase</keyword>
<dbReference type="Proteomes" id="UP001331561">
    <property type="component" value="Unassembled WGS sequence"/>
</dbReference>
<name>A0ABU6K0Z8_9RHOO</name>
<dbReference type="PROSITE" id="PS51186">
    <property type="entry name" value="GNAT"/>
    <property type="match status" value="1"/>
</dbReference>
<dbReference type="InterPro" id="IPR000182">
    <property type="entry name" value="GNAT_dom"/>
</dbReference>
<dbReference type="CDD" id="cd04301">
    <property type="entry name" value="NAT_SF"/>
    <property type="match status" value="1"/>
</dbReference>
<organism evidence="4 5">
    <name type="scientific">Uliginosibacterium silvisoli</name>
    <dbReference type="NCBI Taxonomy" id="3114758"/>
    <lineage>
        <taxon>Bacteria</taxon>
        <taxon>Pseudomonadati</taxon>
        <taxon>Pseudomonadota</taxon>
        <taxon>Betaproteobacteria</taxon>
        <taxon>Rhodocyclales</taxon>
        <taxon>Zoogloeaceae</taxon>
        <taxon>Uliginosibacterium</taxon>
    </lineage>
</organism>
<feature type="domain" description="N-acetyltransferase" evidence="3">
    <location>
        <begin position="4"/>
        <end position="154"/>
    </location>
</feature>
<dbReference type="PANTHER" id="PTHR43877:SF2">
    <property type="entry name" value="AMINOALKYLPHOSPHONATE N-ACETYLTRANSFERASE-RELATED"/>
    <property type="match status" value="1"/>
</dbReference>
<dbReference type="PANTHER" id="PTHR43877">
    <property type="entry name" value="AMINOALKYLPHOSPHONATE N-ACETYLTRANSFERASE-RELATED-RELATED"/>
    <property type="match status" value="1"/>
</dbReference>
<dbReference type="InterPro" id="IPR050832">
    <property type="entry name" value="Bact_Acetyltransf"/>
</dbReference>
<protein>
    <submittedName>
        <fullName evidence="4">GNAT family N-acetyltransferase</fullName>
    </submittedName>
</protein>
<dbReference type="InterPro" id="IPR016181">
    <property type="entry name" value="Acyl_CoA_acyltransferase"/>
</dbReference>
<evidence type="ECO:0000256" key="2">
    <source>
        <dbReference type="ARBA" id="ARBA00023315"/>
    </source>
</evidence>
<keyword evidence="1" id="KW-0808">Transferase</keyword>
<keyword evidence="5" id="KW-1185">Reference proteome</keyword>
<dbReference type="SUPFAM" id="SSF55729">
    <property type="entry name" value="Acyl-CoA N-acyltransferases (Nat)"/>
    <property type="match status" value="1"/>
</dbReference>
<sequence>MELTSFRPEHQDRLEAFLKVMQESRGYRFDPAKLPPDILSVKETYQENGLGFWVVEDAKAIVASVGLRIPHRHERIGEIKRYFVHPDFQGRGWGNRLITHAIDVAVGNRLVKLRLDTMRKSEVALLVFRKHGFHEIPKYNDNQIAEVFMEKDLTAREAQ</sequence>
<evidence type="ECO:0000313" key="4">
    <source>
        <dbReference type="EMBL" id="MEC5385463.1"/>
    </source>
</evidence>
<evidence type="ECO:0000259" key="3">
    <source>
        <dbReference type="PROSITE" id="PS51186"/>
    </source>
</evidence>
<proteinExistence type="predicted"/>
<gene>
    <name evidence="4" type="ORF">VVD49_06985</name>
</gene>
<comment type="caution">
    <text evidence="4">The sequence shown here is derived from an EMBL/GenBank/DDBJ whole genome shotgun (WGS) entry which is preliminary data.</text>
</comment>
<evidence type="ECO:0000313" key="5">
    <source>
        <dbReference type="Proteomes" id="UP001331561"/>
    </source>
</evidence>
<dbReference type="Pfam" id="PF00583">
    <property type="entry name" value="Acetyltransf_1"/>
    <property type="match status" value="1"/>
</dbReference>
<dbReference type="EMBL" id="JAYXHS010000001">
    <property type="protein sequence ID" value="MEC5385463.1"/>
    <property type="molecule type" value="Genomic_DNA"/>
</dbReference>
<reference evidence="4 5" key="1">
    <citation type="submission" date="2024-01" db="EMBL/GenBank/DDBJ databases">
        <title>Uliginosibacterium soil sp. nov.</title>
        <authorList>
            <person name="Lv Y."/>
        </authorList>
    </citation>
    <scope>NUCLEOTIDE SEQUENCE [LARGE SCALE GENOMIC DNA]</scope>
    <source>
        <strain evidence="4 5">H3</strain>
    </source>
</reference>
<evidence type="ECO:0000256" key="1">
    <source>
        <dbReference type="ARBA" id="ARBA00022679"/>
    </source>
</evidence>